<sequence>MAKRGLDIMSLIVHLLNQISQYEVGNIDKLPTVKEYKKLFNSLDFDEIDNFLRGCESHISSVQKTEHLVESQKKDICHNVLVLYKMAKPIATKKMKSRLMGDLKQ</sequence>
<accession>A0AAT9J774</accession>
<evidence type="ECO:0000313" key="1">
    <source>
        <dbReference type="EMBL" id="DBA51822.1"/>
    </source>
</evidence>
<proteinExistence type="predicted"/>
<reference evidence="1" key="1">
    <citation type="journal article" date="2024" name="Environ. Microbiol. Rep.">
        <title>Hiding in plain sight: The discovery of complete genomes of 11 hypothetical spindle-shaped viruses that putatively infect mesophilic ammonia-oxidizing archaea.</title>
        <authorList>
            <person name="Ni Y."/>
            <person name="Xu T."/>
            <person name="Yan S."/>
            <person name="Chen L."/>
            <person name="Wang Y."/>
        </authorList>
    </citation>
    <scope>NUCLEOTIDE SEQUENCE</scope>
    <source>
        <strain evidence="1">NMJ1</strain>
    </source>
</reference>
<name>A0AAT9J774_9VIRU</name>
<organism evidence="1">
    <name type="scientific">Nitrosopumilaceae spindle-shaped virus</name>
    <dbReference type="NCBI Taxonomy" id="3065433"/>
    <lineage>
        <taxon>Viruses</taxon>
    </lineage>
</organism>
<dbReference type="EMBL" id="BK067785">
    <property type="protein sequence ID" value="DBA51822.1"/>
    <property type="molecule type" value="Genomic_DNA"/>
</dbReference>
<reference evidence="1" key="2">
    <citation type="submission" date="2024-03" db="EMBL/GenBank/DDBJ databases">
        <authorList>
            <person name="Ni Y."/>
            <person name="Xu T."/>
            <person name="Yan S."/>
            <person name="Chen L."/>
            <person name="Wang Y."/>
        </authorList>
    </citation>
    <scope>NUCLEOTIDE SEQUENCE</scope>
    <source>
        <strain evidence="1">NMJ1</strain>
    </source>
</reference>
<protein>
    <submittedName>
        <fullName evidence="1">ORF19</fullName>
    </submittedName>
</protein>